<dbReference type="CDD" id="cd05154">
    <property type="entry name" value="ACAD10_11_N-like"/>
    <property type="match status" value="1"/>
</dbReference>
<evidence type="ECO:0000256" key="1">
    <source>
        <dbReference type="SAM" id="MobiDB-lite"/>
    </source>
</evidence>
<dbReference type="InterPro" id="IPR051678">
    <property type="entry name" value="AGP_Transferase"/>
</dbReference>
<dbReference type="RefSeq" id="WP_344854157.1">
    <property type="nucleotide sequence ID" value="NZ_BAAAZN010000001.1"/>
</dbReference>
<comment type="caution">
    <text evidence="3">The sequence shown here is derived from an EMBL/GenBank/DDBJ whole genome shotgun (WGS) entry which is preliminary data.</text>
</comment>
<dbReference type="Pfam" id="PF01636">
    <property type="entry name" value="APH"/>
    <property type="match status" value="1"/>
</dbReference>
<sequence length="366" mass="39439">MNGSSPEPSATGADPGGPGAAAQLAELLREQLPGARDVGVEQVEQVFGGNARQALAGTATWTEPSARRRREPVIMLSRAPGSQVQADPEREYAVLRALSETSVRAPRVFAADRDGAVTGTSSIVLQRMPGRADPVAFLRSRDRARARELTADLARAAAELHAVDVHRDVPGLTERLGGVVSEDGNIDPQSTVAAQIEYWQSVFLGCRLEPLPVLAGLFDWLLDNVPAPARVALVHGDLRPGNFLYEDARLVSLLDWEMVHVGDPAEDLAWIFRPLWSPQRFLDLGSFVRRYEEAGGAPVDRAALLYHRVFAEAKFAAISIRAARAFADGTTTNLRLADRAATVTTSLALALDLAAEWESLPKGALC</sequence>
<keyword evidence="4" id="KW-1185">Reference proteome</keyword>
<organism evidence="3 4">
    <name type="scientific">Amycolatopsis ultiminotia</name>
    <dbReference type="NCBI Taxonomy" id="543629"/>
    <lineage>
        <taxon>Bacteria</taxon>
        <taxon>Bacillati</taxon>
        <taxon>Actinomycetota</taxon>
        <taxon>Actinomycetes</taxon>
        <taxon>Pseudonocardiales</taxon>
        <taxon>Pseudonocardiaceae</taxon>
        <taxon>Amycolatopsis</taxon>
    </lineage>
</organism>
<name>A0ABP6UWY0_9PSEU</name>
<proteinExistence type="predicted"/>
<dbReference type="PANTHER" id="PTHR21310">
    <property type="entry name" value="AMINOGLYCOSIDE PHOSPHOTRANSFERASE-RELATED-RELATED"/>
    <property type="match status" value="1"/>
</dbReference>
<accession>A0ABP6UWY0</accession>
<dbReference type="Gene3D" id="3.30.200.20">
    <property type="entry name" value="Phosphorylase Kinase, domain 1"/>
    <property type="match status" value="1"/>
</dbReference>
<dbReference type="Proteomes" id="UP001500689">
    <property type="component" value="Unassembled WGS sequence"/>
</dbReference>
<evidence type="ECO:0000313" key="4">
    <source>
        <dbReference type="Proteomes" id="UP001500689"/>
    </source>
</evidence>
<dbReference type="InterPro" id="IPR041726">
    <property type="entry name" value="ACAD10_11_N"/>
</dbReference>
<gene>
    <name evidence="3" type="ORF">GCM10022222_00620</name>
</gene>
<evidence type="ECO:0000313" key="3">
    <source>
        <dbReference type="EMBL" id="GAA3522673.1"/>
    </source>
</evidence>
<reference evidence="4" key="1">
    <citation type="journal article" date="2019" name="Int. J. Syst. Evol. Microbiol.">
        <title>The Global Catalogue of Microorganisms (GCM) 10K type strain sequencing project: providing services to taxonomists for standard genome sequencing and annotation.</title>
        <authorList>
            <consortium name="The Broad Institute Genomics Platform"/>
            <consortium name="The Broad Institute Genome Sequencing Center for Infectious Disease"/>
            <person name="Wu L."/>
            <person name="Ma J."/>
        </authorList>
    </citation>
    <scope>NUCLEOTIDE SEQUENCE [LARGE SCALE GENOMIC DNA]</scope>
    <source>
        <strain evidence="4">JCM 16898</strain>
    </source>
</reference>
<protein>
    <submittedName>
        <fullName evidence="3">Phosphotransferase family protein</fullName>
    </submittedName>
</protein>
<feature type="region of interest" description="Disordered" evidence="1">
    <location>
        <begin position="1"/>
        <end position="20"/>
    </location>
</feature>
<dbReference type="EMBL" id="BAAAZN010000001">
    <property type="protein sequence ID" value="GAA3522673.1"/>
    <property type="molecule type" value="Genomic_DNA"/>
</dbReference>
<dbReference type="Gene3D" id="3.90.1200.10">
    <property type="match status" value="1"/>
</dbReference>
<dbReference type="SUPFAM" id="SSF56112">
    <property type="entry name" value="Protein kinase-like (PK-like)"/>
    <property type="match status" value="1"/>
</dbReference>
<dbReference type="PANTHER" id="PTHR21310:SF57">
    <property type="entry name" value="BLR2944 PROTEIN"/>
    <property type="match status" value="1"/>
</dbReference>
<dbReference type="InterPro" id="IPR011009">
    <property type="entry name" value="Kinase-like_dom_sf"/>
</dbReference>
<evidence type="ECO:0000259" key="2">
    <source>
        <dbReference type="Pfam" id="PF01636"/>
    </source>
</evidence>
<feature type="domain" description="Aminoglycoside phosphotransferase" evidence="2">
    <location>
        <begin position="76"/>
        <end position="296"/>
    </location>
</feature>
<dbReference type="InterPro" id="IPR002575">
    <property type="entry name" value="Aminoglycoside_PTrfase"/>
</dbReference>